<comment type="caution">
    <text evidence="2">The sequence shown here is derived from an EMBL/GenBank/DDBJ whole genome shotgun (WGS) entry which is preliminary data.</text>
</comment>
<evidence type="ECO:0000313" key="2">
    <source>
        <dbReference type="EMBL" id="KUO94626.1"/>
    </source>
</evidence>
<keyword evidence="1" id="KW-0812">Transmembrane</keyword>
<evidence type="ECO:0000256" key="1">
    <source>
        <dbReference type="SAM" id="Phobius"/>
    </source>
</evidence>
<dbReference type="NCBIfam" id="NF038403">
    <property type="entry name" value="perm_prefix_1"/>
    <property type="match status" value="1"/>
</dbReference>
<feature type="transmembrane region" description="Helical" evidence="1">
    <location>
        <begin position="256"/>
        <end position="278"/>
    </location>
</feature>
<feature type="transmembrane region" description="Helical" evidence="1">
    <location>
        <begin position="102"/>
        <end position="121"/>
    </location>
</feature>
<dbReference type="RefSeq" id="WP_067719867.1">
    <property type="nucleotide sequence ID" value="NZ_LPVJ01000071.1"/>
</dbReference>
<keyword evidence="1" id="KW-1133">Transmembrane helix</keyword>
<reference evidence="2 3" key="1">
    <citation type="submission" date="2015-12" db="EMBL/GenBank/DDBJ databases">
        <title>Draft genome sequence of Acidibacillus ferrooxidans ITV001, isolated from a chalcopyrite acid mine drainage site in Brazil.</title>
        <authorList>
            <person name="Dall'Agnol H."/>
            <person name="Nancucheo I."/>
            <person name="Johnson B."/>
            <person name="Oliveira R."/>
            <person name="Leite L."/>
            <person name="Pylro V."/>
            <person name="Nunes G.L."/>
            <person name="Tzotzos G."/>
            <person name="Fernandes G.R."/>
            <person name="Dutra J."/>
            <person name="Orellana S.C."/>
            <person name="Oliveira G."/>
        </authorList>
    </citation>
    <scope>NUCLEOTIDE SEQUENCE [LARGE SCALE GENOMIC DNA]</scope>
    <source>
        <strain evidence="3">ITV01</strain>
    </source>
</reference>
<proteinExistence type="predicted"/>
<dbReference type="AlphaFoldDB" id="A0A124IVL7"/>
<dbReference type="Proteomes" id="UP000053557">
    <property type="component" value="Unassembled WGS sequence"/>
</dbReference>
<feature type="transmembrane region" description="Helical" evidence="1">
    <location>
        <begin position="183"/>
        <end position="203"/>
    </location>
</feature>
<dbReference type="InterPro" id="IPR047928">
    <property type="entry name" value="Perm_prefix_1"/>
</dbReference>
<protein>
    <submittedName>
        <fullName evidence="2">Uncharacterized protein</fullName>
    </submittedName>
</protein>
<name>A0A124IVL7_9BACL</name>
<dbReference type="OrthoDB" id="4822551at2"/>
<dbReference type="EMBL" id="LPVJ01000071">
    <property type="protein sequence ID" value="KUO94626.1"/>
    <property type="molecule type" value="Genomic_DNA"/>
</dbReference>
<evidence type="ECO:0000313" key="3">
    <source>
        <dbReference type="Proteomes" id="UP000053557"/>
    </source>
</evidence>
<feature type="transmembrane region" description="Helical" evidence="1">
    <location>
        <begin position="71"/>
        <end position="96"/>
    </location>
</feature>
<accession>A0A124IVL7</accession>
<gene>
    <name evidence="2" type="ORF">ATW55_01780</name>
</gene>
<feature type="transmembrane region" description="Helical" evidence="1">
    <location>
        <begin position="128"/>
        <end position="144"/>
    </location>
</feature>
<keyword evidence="3" id="KW-1185">Reference proteome</keyword>
<keyword evidence="1" id="KW-0472">Membrane</keyword>
<feature type="transmembrane region" description="Helical" evidence="1">
    <location>
        <begin position="215"/>
        <end position="236"/>
    </location>
</feature>
<organism evidence="2 3">
    <name type="scientific">Ferroacidibacillus organovorans</name>
    <dbReference type="NCBI Taxonomy" id="1765683"/>
    <lineage>
        <taxon>Bacteria</taxon>
        <taxon>Bacillati</taxon>
        <taxon>Bacillota</taxon>
        <taxon>Bacilli</taxon>
        <taxon>Bacillales</taxon>
        <taxon>Alicyclobacillaceae</taxon>
        <taxon>Ferroacidibacillus</taxon>
    </lineage>
</organism>
<sequence length="291" mass="33600">MKIDEYLERVFYWSFFSKRERQDRADELRAHLEETVGDFMSRGFNQTDAVETAIQQCGNPSKLRRQLTASAFGISSVWITRIASLFALLFFIFVILTPSVPVFSPSLMLCLAILAIMFSTTRKRKDRWALFIGLAPFCIAYLQSHDRSIFALAEPSTFINQPSILENIFLPSWFLYTSPYFRVVYESFFGLITLYGFGLVLFGWTKNVWSSAVPLIYSIAISVWPVVRDTVKFLLWRTFHDLLFKNPPPLESPNNIILLSVASRLLVLLFVVLTARWFSVRFHRNAMAQAD</sequence>